<dbReference type="Pfam" id="PF11967">
    <property type="entry name" value="RecO_N"/>
    <property type="match status" value="1"/>
</dbReference>
<keyword evidence="6 8" id="KW-0234">DNA repair</keyword>
<organism evidence="11 12">
    <name type="scientific">Prauserella sediminis</name>
    <dbReference type="NCBI Taxonomy" id="577680"/>
    <lineage>
        <taxon>Bacteria</taxon>
        <taxon>Bacillati</taxon>
        <taxon>Actinomycetota</taxon>
        <taxon>Actinomycetes</taxon>
        <taxon>Pseudonocardiales</taxon>
        <taxon>Pseudonocardiaceae</taxon>
        <taxon>Prauserella</taxon>
        <taxon>Prauserella salsuginis group</taxon>
    </lineage>
</organism>
<dbReference type="GO" id="GO:0006302">
    <property type="term" value="P:double-strand break repair"/>
    <property type="evidence" value="ECO:0007669"/>
    <property type="project" value="TreeGrafter"/>
</dbReference>
<dbReference type="EMBL" id="JACIBS010000004">
    <property type="protein sequence ID" value="MBB3665410.1"/>
    <property type="molecule type" value="Genomic_DNA"/>
</dbReference>
<comment type="similarity">
    <text evidence="2 8">Belongs to the RecO family.</text>
</comment>
<proteinExistence type="inferred from homology"/>
<dbReference type="InterPro" id="IPR012340">
    <property type="entry name" value="NA-bd_OB-fold"/>
</dbReference>
<feature type="compositionally biased region" description="Basic and acidic residues" evidence="9">
    <location>
        <begin position="302"/>
        <end position="312"/>
    </location>
</feature>
<evidence type="ECO:0000259" key="10">
    <source>
        <dbReference type="Pfam" id="PF11967"/>
    </source>
</evidence>
<reference evidence="11 12" key="1">
    <citation type="submission" date="2020-08" db="EMBL/GenBank/DDBJ databases">
        <title>Sequencing the genomes of 1000 actinobacteria strains.</title>
        <authorList>
            <person name="Klenk H.-P."/>
        </authorList>
    </citation>
    <scope>NUCLEOTIDE SEQUENCE [LARGE SCALE GENOMIC DNA]</scope>
    <source>
        <strain evidence="11 12">DSM 45267</strain>
    </source>
</reference>
<keyword evidence="12" id="KW-1185">Reference proteome</keyword>
<dbReference type="Gene3D" id="1.20.1440.120">
    <property type="entry name" value="Recombination protein O, C-terminal domain"/>
    <property type="match status" value="1"/>
</dbReference>
<evidence type="ECO:0000256" key="5">
    <source>
        <dbReference type="ARBA" id="ARBA00023172"/>
    </source>
</evidence>
<dbReference type="InterPro" id="IPR022572">
    <property type="entry name" value="DNA_rep/recomb_RecO_N"/>
</dbReference>
<accession>A0A839XQA9</accession>
<evidence type="ECO:0000256" key="4">
    <source>
        <dbReference type="ARBA" id="ARBA00022763"/>
    </source>
</evidence>
<feature type="compositionally biased region" description="Low complexity" evidence="9">
    <location>
        <begin position="313"/>
        <end position="340"/>
    </location>
</feature>
<dbReference type="PANTHER" id="PTHR33991:SF1">
    <property type="entry name" value="DNA REPAIR PROTEIN RECO"/>
    <property type="match status" value="1"/>
</dbReference>
<keyword evidence="5 8" id="KW-0233">DNA recombination</keyword>
<protein>
    <recommendedName>
        <fullName evidence="3 8">DNA repair protein RecO</fullName>
    </recommendedName>
    <alternativeName>
        <fullName evidence="7 8">Recombination protein O</fullName>
    </alternativeName>
</protein>
<feature type="compositionally biased region" description="Low complexity" evidence="9">
    <location>
        <begin position="348"/>
        <end position="361"/>
    </location>
</feature>
<feature type="domain" description="DNA replication/recombination mediator RecO N-terminal" evidence="10">
    <location>
        <begin position="1"/>
        <end position="79"/>
    </location>
</feature>
<evidence type="ECO:0000313" key="12">
    <source>
        <dbReference type="Proteomes" id="UP000564573"/>
    </source>
</evidence>
<dbReference type="GO" id="GO:0006310">
    <property type="term" value="P:DNA recombination"/>
    <property type="evidence" value="ECO:0007669"/>
    <property type="project" value="UniProtKB-UniRule"/>
</dbReference>
<evidence type="ECO:0000256" key="3">
    <source>
        <dbReference type="ARBA" id="ARBA00021310"/>
    </source>
</evidence>
<name>A0A839XQA9_9PSEU</name>
<keyword evidence="4 8" id="KW-0227">DNA damage</keyword>
<comment type="caution">
    <text evidence="11">The sequence shown here is derived from an EMBL/GenBank/DDBJ whole genome shotgun (WGS) entry which is preliminary data.</text>
</comment>
<dbReference type="HAMAP" id="MF_00201">
    <property type="entry name" value="RecO"/>
    <property type="match status" value="1"/>
</dbReference>
<gene>
    <name evidence="8" type="primary">recO</name>
    <name evidence="11" type="ORF">FB384_004367</name>
</gene>
<dbReference type="Gene3D" id="2.40.50.140">
    <property type="entry name" value="Nucleic acid-binding proteins"/>
    <property type="match status" value="1"/>
</dbReference>
<evidence type="ECO:0000256" key="9">
    <source>
        <dbReference type="SAM" id="MobiDB-lite"/>
    </source>
</evidence>
<evidence type="ECO:0000256" key="2">
    <source>
        <dbReference type="ARBA" id="ARBA00007452"/>
    </source>
</evidence>
<dbReference type="SUPFAM" id="SSF50249">
    <property type="entry name" value="Nucleic acid-binding proteins"/>
    <property type="match status" value="1"/>
</dbReference>
<evidence type="ECO:0000313" key="11">
    <source>
        <dbReference type="EMBL" id="MBB3665410.1"/>
    </source>
</evidence>
<dbReference type="PANTHER" id="PTHR33991">
    <property type="entry name" value="DNA REPAIR PROTEIN RECO"/>
    <property type="match status" value="1"/>
</dbReference>
<evidence type="ECO:0000256" key="7">
    <source>
        <dbReference type="ARBA" id="ARBA00033409"/>
    </source>
</evidence>
<evidence type="ECO:0000256" key="8">
    <source>
        <dbReference type="HAMAP-Rule" id="MF_00201"/>
    </source>
</evidence>
<evidence type="ECO:0000256" key="6">
    <source>
        <dbReference type="ARBA" id="ARBA00023204"/>
    </source>
</evidence>
<comment type="function">
    <text evidence="1 8">Involved in DNA repair and RecF pathway recombination.</text>
</comment>
<evidence type="ECO:0000256" key="1">
    <source>
        <dbReference type="ARBA" id="ARBA00003065"/>
    </source>
</evidence>
<dbReference type="AlphaFoldDB" id="A0A839XQA9"/>
<dbReference type="InterPro" id="IPR042242">
    <property type="entry name" value="RecO_C"/>
</dbReference>
<sequence>MSLYRDTGVVLRVHKLGEADRIITLLTRRNGKVRAVAKGVRRTTSRFGARLEPFGHVDVQFYTGRTLDVVTQVQTVDAFALPIVSDYQAYTAAAAIVETADRLTAEEEQPALKLYLLVVGALRALAGGQRDSSLVLDAFLLRAMAFAGWEPALTECARCGERGPHAAFNVQAGGLLCPRCRVPGSVHPAPDVLAVMAALLHGDWPVAEDSTQSVRRDVSGLVAAHLQWHLERRLRSLPFVERRAREAPLTAALGSDPHASGDTDDGTDDPGTGAADPAAVHPEQQAPEQQAPEQQARAPQDPAEHGPAHSDAAHSNTAVTAATSTASTGGREAGGEPAAASDDEEFGTVATAWTDTARATAPGEVEVTGALEGSRRDTHPGGAGT</sequence>
<feature type="region of interest" description="Disordered" evidence="9">
    <location>
        <begin position="248"/>
        <end position="385"/>
    </location>
</feature>
<dbReference type="SUPFAM" id="SSF57863">
    <property type="entry name" value="ArfGap/RecO-like zinc finger"/>
    <property type="match status" value="1"/>
</dbReference>
<dbReference type="GO" id="GO:0043590">
    <property type="term" value="C:bacterial nucleoid"/>
    <property type="evidence" value="ECO:0007669"/>
    <property type="project" value="TreeGrafter"/>
</dbReference>
<dbReference type="NCBIfam" id="TIGR00613">
    <property type="entry name" value="reco"/>
    <property type="match status" value="1"/>
</dbReference>
<dbReference type="Proteomes" id="UP000564573">
    <property type="component" value="Unassembled WGS sequence"/>
</dbReference>
<dbReference type="Pfam" id="PF02565">
    <property type="entry name" value="RecO_C"/>
    <property type="match status" value="1"/>
</dbReference>
<dbReference type="InterPro" id="IPR037278">
    <property type="entry name" value="ARFGAP/RecO"/>
</dbReference>
<feature type="compositionally biased region" description="Low complexity" evidence="9">
    <location>
        <begin position="269"/>
        <end position="301"/>
    </location>
</feature>
<dbReference type="InterPro" id="IPR003717">
    <property type="entry name" value="RecO"/>
</dbReference>